<dbReference type="Proteomes" id="UP000827872">
    <property type="component" value="Linkage Group LG13"/>
</dbReference>
<protein>
    <submittedName>
        <fullName evidence="1">Uncharacterized protein</fullName>
    </submittedName>
</protein>
<keyword evidence="2" id="KW-1185">Reference proteome</keyword>
<sequence length="90" mass="10174">MSLRRWFLDLPEAQTSPLLDSKVGDANAGEGGFLRVGRRRRTEKNTAEGPGACLETEKRRFFPAAADCPFTPCRVLWKLDYLCLQKKITT</sequence>
<reference evidence="1" key="1">
    <citation type="submission" date="2021-08" db="EMBL/GenBank/DDBJ databases">
        <title>The first chromosome-level gecko genome reveals the dynamic sex chromosomes of Neotropical dwarf geckos (Sphaerodactylidae: Sphaerodactylus).</title>
        <authorList>
            <person name="Pinto B.J."/>
            <person name="Keating S.E."/>
            <person name="Gamble T."/>
        </authorList>
    </citation>
    <scope>NUCLEOTIDE SEQUENCE</scope>
    <source>
        <strain evidence="1">TG3544</strain>
    </source>
</reference>
<evidence type="ECO:0000313" key="1">
    <source>
        <dbReference type="EMBL" id="KAH8012215.1"/>
    </source>
</evidence>
<proteinExistence type="predicted"/>
<accession>A0ACB8FZ26</accession>
<dbReference type="EMBL" id="CM037626">
    <property type="protein sequence ID" value="KAH8012215.1"/>
    <property type="molecule type" value="Genomic_DNA"/>
</dbReference>
<gene>
    <name evidence="1" type="ORF">K3G42_015495</name>
</gene>
<organism evidence="1 2">
    <name type="scientific">Sphaerodactylus townsendi</name>
    <dbReference type="NCBI Taxonomy" id="933632"/>
    <lineage>
        <taxon>Eukaryota</taxon>
        <taxon>Metazoa</taxon>
        <taxon>Chordata</taxon>
        <taxon>Craniata</taxon>
        <taxon>Vertebrata</taxon>
        <taxon>Euteleostomi</taxon>
        <taxon>Lepidosauria</taxon>
        <taxon>Squamata</taxon>
        <taxon>Bifurcata</taxon>
        <taxon>Gekkota</taxon>
        <taxon>Sphaerodactylidae</taxon>
        <taxon>Sphaerodactylus</taxon>
    </lineage>
</organism>
<comment type="caution">
    <text evidence="1">The sequence shown here is derived from an EMBL/GenBank/DDBJ whole genome shotgun (WGS) entry which is preliminary data.</text>
</comment>
<evidence type="ECO:0000313" key="2">
    <source>
        <dbReference type="Proteomes" id="UP000827872"/>
    </source>
</evidence>
<name>A0ACB8FZ26_9SAUR</name>